<sequence>MSEHIDNIVAYLRSSAELYEQVQQDGLNEQLIALRKWQCERLLTSHAEMCEVPKYQIAIQFFVDELYGPKDFSQRDKDIEKVVPKMKKWLPDEALESLAVAIHLNALSQELDVAMLQQLQGAVLTRDSYAAAYRACDNQTQRALQIDYIEQLGLDLAQVVRLPGIGFVLKMARTPAQLAGVGTLQEFLEDGFSAFKQLGDVQEFIVPVVSKEREIMQQLFSGENPLPDITR</sequence>
<organism evidence="2 3">
    <name type="scientific">Planctobacterium marinum</name>
    <dbReference type="NCBI Taxonomy" id="1631968"/>
    <lineage>
        <taxon>Bacteria</taxon>
        <taxon>Pseudomonadati</taxon>
        <taxon>Pseudomonadota</taxon>
        <taxon>Gammaproteobacteria</taxon>
        <taxon>Alteromonadales</taxon>
        <taxon>Alteromonadaceae</taxon>
        <taxon>Planctobacterium</taxon>
    </lineage>
</organism>
<dbReference type="Proteomes" id="UP001333710">
    <property type="component" value="Chromosome"/>
</dbReference>
<dbReference type="RefSeq" id="WP_338293457.1">
    <property type="nucleotide sequence ID" value="NZ_AP027272.1"/>
</dbReference>
<name>A0AA48HJ92_9ALTE</name>
<dbReference type="AlphaFoldDB" id="A0AA48HJ92"/>
<dbReference type="Pfam" id="PF26621">
    <property type="entry name" value="DUF8198"/>
    <property type="match status" value="1"/>
</dbReference>
<protein>
    <recommendedName>
        <fullName evidence="1">DUF8198 domain-containing protein</fullName>
    </recommendedName>
</protein>
<accession>A0AA48HJ92</accession>
<dbReference type="KEGG" id="pmaw:MACH26_29670"/>
<evidence type="ECO:0000313" key="2">
    <source>
        <dbReference type="EMBL" id="BDX07446.1"/>
    </source>
</evidence>
<proteinExistence type="predicted"/>
<dbReference type="EMBL" id="AP027272">
    <property type="protein sequence ID" value="BDX07446.1"/>
    <property type="molecule type" value="Genomic_DNA"/>
</dbReference>
<keyword evidence="3" id="KW-1185">Reference proteome</keyword>
<dbReference type="NCBIfam" id="NF047641">
    <property type="entry name" value="FFLEE_fam"/>
    <property type="match status" value="1"/>
</dbReference>
<evidence type="ECO:0000313" key="3">
    <source>
        <dbReference type="Proteomes" id="UP001333710"/>
    </source>
</evidence>
<gene>
    <name evidence="2" type="ORF">MACH26_29670</name>
</gene>
<dbReference type="InterPro" id="IPR058063">
    <property type="entry name" value="FFLEE_fam"/>
</dbReference>
<reference evidence="2" key="1">
    <citation type="submission" date="2023-01" db="EMBL/GenBank/DDBJ databases">
        <title>Complete genome sequence of Planctobacterium marinum strain Dej080120_11.</title>
        <authorList>
            <person name="Ueki S."/>
            <person name="Maruyama F."/>
        </authorList>
    </citation>
    <scope>NUCLEOTIDE SEQUENCE</scope>
    <source>
        <strain evidence="2">Dej080120_11</strain>
    </source>
</reference>
<feature type="domain" description="DUF8198" evidence="1">
    <location>
        <begin position="22"/>
        <end position="223"/>
    </location>
</feature>
<evidence type="ECO:0000259" key="1">
    <source>
        <dbReference type="Pfam" id="PF26621"/>
    </source>
</evidence>
<dbReference type="InterPro" id="IPR058511">
    <property type="entry name" value="DUF8198"/>
</dbReference>